<evidence type="ECO:0000313" key="3">
    <source>
        <dbReference type="Proteomes" id="UP000286680"/>
    </source>
</evidence>
<dbReference type="Proteomes" id="UP000286680">
    <property type="component" value="Unassembled WGS sequence"/>
</dbReference>
<dbReference type="RefSeq" id="WP_126819319.1">
    <property type="nucleotide sequence ID" value="NZ_PIPS01000001.1"/>
</dbReference>
<sequence length="186" mass="21851">MNSKAKLIQLIHVAKRELRLDDETYRAALQGVCQKTSCKDMTLAELQKVLNHFEDKGFKKRAKKSKKRQSPSSSKPVKWPEIRVIRAIWIQAANDKLLKDGSEEALDKWVFRMTGVRHVGWLSYDRAFKVLESLKKWHKRLMINWLDTKFGYSYALLDKDELLPYSQVTEVFEACRKAHKERKNAE</sequence>
<dbReference type="EMBL" id="PIPS01000001">
    <property type="protein sequence ID" value="RUO44953.1"/>
    <property type="molecule type" value="Genomic_DNA"/>
</dbReference>
<feature type="region of interest" description="Disordered" evidence="1">
    <location>
        <begin position="58"/>
        <end position="77"/>
    </location>
</feature>
<organism evidence="2 3">
    <name type="scientific">Idiomarina aquatica</name>
    <dbReference type="NCBI Taxonomy" id="1327752"/>
    <lineage>
        <taxon>Bacteria</taxon>
        <taxon>Pseudomonadati</taxon>
        <taxon>Pseudomonadota</taxon>
        <taxon>Gammaproteobacteria</taxon>
        <taxon>Alteromonadales</taxon>
        <taxon>Idiomarinaceae</taxon>
        <taxon>Idiomarina</taxon>
    </lineage>
</organism>
<evidence type="ECO:0000313" key="2">
    <source>
        <dbReference type="EMBL" id="RUO44953.1"/>
    </source>
</evidence>
<gene>
    <name evidence="2" type="ORF">CWE23_02695</name>
</gene>
<comment type="caution">
    <text evidence="2">The sequence shown here is derived from an EMBL/GenBank/DDBJ whole genome shotgun (WGS) entry which is preliminary data.</text>
</comment>
<name>A0AA94EH29_9GAMM</name>
<feature type="compositionally biased region" description="Basic residues" evidence="1">
    <location>
        <begin position="58"/>
        <end position="69"/>
    </location>
</feature>
<protein>
    <submittedName>
        <fullName evidence="2">Regulatory protein GemA</fullName>
    </submittedName>
</protein>
<dbReference type="InterPro" id="IPR009363">
    <property type="entry name" value="Phage_Mu_Gp16"/>
</dbReference>
<reference evidence="3" key="1">
    <citation type="journal article" date="2018" name="Front. Microbiol.">
        <title>Genome-Based Analysis Reveals the Taxonomy and Diversity of the Family Idiomarinaceae.</title>
        <authorList>
            <person name="Liu Y."/>
            <person name="Lai Q."/>
            <person name="Shao Z."/>
        </authorList>
    </citation>
    <scope>NUCLEOTIDE SEQUENCE [LARGE SCALE GENOMIC DNA]</scope>
    <source>
        <strain evidence="3">SN-14</strain>
    </source>
</reference>
<accession>A0AA94EH29</accession>
<evidence type="ECO:0000256" key="1">
    <source>
        <dbReference type="SAM" id="MobiDB-lite"/>
    </source>
</evidence>
<proteinExistence type="predicted"/>
<keyword evidence="3" id="KW-1185">Reference proteome</keyword>
<dbReference type="Pfam" id="PF06252">
    <property type="entry name" value="GemA"/>
    <property type="match status" value="1"/>
</dbReference>
<dbReference type="AlphaFoldDB" id="A0AA94EH29"/>